<keyword evidence="2" id="KW-1185">Reference proteome</keyword>
<dbReference type="EMBL" id="NEFY01000047">
    <property type="protein sequence ID" value="OZC34486.1"/>
    <property type="molecule type" value="Genomic_DNA"/>
</dbReference>
<organism evidence="1 2">
    <name type="scientific">Marinobacter vinifirmus</name>
    <dbReference type="NCBI Taxonomy" id="355591"/>
    <lineage>
        <taxon>Bacteria</taxon>
        <taxon>Pseudomonadati</taxon>
        <taxon>Pseudomonadota</taxon>
        <taxon>Gammaproteobacteria</taxon>
        <taxon>Pseudomonadales</taxon>
        <taxon>Marinobacteraceae</taxon>
        <taxon>Marinobacter</taxon>
    </lineage>
</organism>
<comment type="caution">
    <text evidence="1">The sequence shown here is derived from an EMBL/GenBank/DDBJ whole genome shotgun (WGS) entry which is preliminary data.</text>
</comment>
<proteinExistence type="predicted"/>
<dbReference type="AlphaFoldDB" id="A0A7Z1DR56"/>
<dbReference type="Proteomes" id="UP000216984">
    <property type="component" value="Unassembled WGS sequence"/>
</dbReference>
<evidence type="ECO:0000313" key="1">
    <source>
        <dbReference type="EMBL" id="OZC34486.1"/>
    </source>
</evidence>
<reference evidence="1 2" key="1">
    <citation type="submission" date="2017-06" db="EMBL/GenBank/DDBJ databases">
        <title>Draft genome sequence of the halophilic bacterium Marinobacter vinifirmus FB1.</title>
        <authorList>
            <person name="Stepanov V.G."/>
            <person name="Roberts D.J."/>
            <person name="Fox G.E."/>
        </authorList>
    </citation>
    <scope>NUCLEOTIDE SEQUENCE [LARGE SCALE GENOMIC DNA]</scope>
    <source>
        <strain evidence="1 2">FB1</strain>
    </source>
</reference>
<evidence type="ECO:0000313" key="2">
    <source>
        <dbReference type="Proteomes" id="UP000216984"/>
    </source>
</evidence>
<gene>
    <name evidence="1" type="ORF">B9Q17_01840</name>
</gene>
<accession>A0A7Z1DR56</accession>
<protein>
    <submittedName>
        <fullName evidence="1">Uncharacterized protein</fullName>
    </submittedName>
</protein>
<name>A0A7Z1DR56_9GAMM</name>
<sequence>MLQALASKKESKLRLGIFLVFIALLAGCAAHQQPVPAATSAGGTVEPTFEHEAVGEASIMTNQALKSYREEYVNATQHKAFAQSDVGAWSWKSNRTSIKHAIENSLIDCQKNNKRHEAEYPCKIINVNGKWAGER</sequence>